<dbReference type="SUPFAM" id="SSF53300">
    <property type="entry name" value="vWA-like"/>
    <property type="match status" value="1"/>
</dbReference>
<dbReference type="SMART" id="SM00327">
    <property type="entry name" value="VWA"/>
    <property type="match status" value="1"/>
</dbReference>
<sequence>MSGDDEVVDERLTRWRLLLGEPAAAGLGVELGEDEAEMDATLAALYEEQPRRRPGPAGDDRAAGLGASAPQVARWLGDIRTYFPTSVVQVMQRDAIERLNLTALLLEPELLSTVQPDVHLVATLVGLNSVMPETTRETARTVVAQVVAEIEQRIRERTRSAVGGAVNRAARTRRPRTVDIDWLATIGRNLDHYLPEHRTVVPERLVGHARSSRALACDVVIAIDQSSSMAESVVYASVFGAVLGSLRTLRTSLVAFDTAVVDLTELLEDPVDVLFGCQLGGGTDINRAVAYCAELVTRPTETVFLLVTDLYEGGDGDELIRRLGALHRAGVRVVVLLALSDAGAPAYDHDRAAVLAEIGIPAFACTPDLFPDLLAVVIGRGDPVRWLAERTGQ</sequence>
<dbReference type="RefSeq" id="WP_344811144.1">
    <property type="nucleotide sequence ID" value="NZ_BAAAYX010000002.1"/>
</dbReference>
<feature type="domain" description="VWFA" evidence="1">
    <location>
        <begin position="216"/>
        <end position="378"/>
    </location>
</feature>
<organism evidence="2 3">
    <name type="scientific">Microlunatus aurantiacus</name>
    <dbReference type="NCBI Taxonomy" id="446786"/>
    <lineage>
        <taxon>Bacteria</taxon>
        <taxon>Bacillati</taxon>
        <taxon>Actinomycetota</taxon>
        <taxon>Actinomycetes</taxon>
        <taxon>Propionibacteriales</taxon>
        <taxon>Propionibacteriaceae</taxon>
        <taxon>Microlunatus</taxon>
    </lineage>
</organism>
<dbReference type="Gene3D" id="3.40.50.410">
    <property type="entry name" value="von Willebrand factor, type A domain"/>
    <property type="match status" value="1"/>
</dbReference>
<comment type="caution">
    <text evidence="2">The sequence shown here is derived from an EMBL/GenBank/DDBJ whole genome shotgun (WGS) entry which is preliminary data.</text>
</comment>
<dbReference type="PANTHER" id="PTHR30634:SF16">
    <property type="entry name" value="OUTER-MEMBRANE LIPOPROTEIN LOLB"/>
    <property type="match status" value="1"/>
</dbReference>
<name>A0ABP7CTI8_9ACTN</name>
<evidence type="ECO:0000259" key="1">
    <source>
        <dbReference type="SMART" id="SM00327"/>
    </source>
</evidence>
<dbReference type="Proteomes" id="UP001500051">
    <property type="component" value="Unassembled WGS sequence"/>
</dbReference>
<dbReference type="EMBL" id="BAAAYX010000002">
    <property type="protein sequence ID" value="GAA3695942.1"/>
    <property type="molecule type" value="Genomic_DNA"/>
</dbReference>
<dbReference type="PANTHER" id="PTHR30634">
    <property type="entry name" value="OUTER MEMBRANE LOLAB LIPOPROTEIN INSERTION APPARATUS"/>
    <property type="match status" value="1"/>
</dbReference>
<dbReference type="InterPro" id="IPR036465">
    <property type="entry name" value="vWFA_dom_sf"/>
</dbReference>
<dbReference type="Pfam" id="PF05762">
    <property type="entry name" value="VWA_CoxE"/>
    <property type="match status" value="1"/>
</dbReference>
<dbReference type="InterPro" id="IPR002035">
    <property type="entry name" value="VWF_A"/>
</dbReference>
<evidence type="ECO:0000313" key="3">
    <source>
        <dbReference type="Proteomes" id="UP001500051"/>
    </source>
</evidence>
<gene>
    <name evidence="2" type="ORF">GCM10022204_09790</name>
</gene>
<accession>A0ABP7CTI8</accession>
<evidence type="ECO:0000313" key="2">
    <source>
        <dbReference type="EMBL" id="GAA3695942.1"/>
    </source>
</evidence>
<dbReference type="InterPro" id="IPR008912">
    <property type="entry name" value="Uncharacterised_CoxE"/>
</dbReference>
<reference evidence="3" key="1">
    <citation type="journal article" date="2019" name="Int. J. Syst. Evol. Microbiol.">
        <title>The Global Catalogue of Microorganisms (GCM) 10K type strain sequencing project: providing services to taxonomists for standard genome sequencing and annotation.</title>
        <authorList>
            <consortium name="The Broad Institute Genomics Platform"/>
            <consortium name="The Broad Institute Genome Sequencing Center for Infectious Disease"/>
            <person name="Wu L."/>
            <person name="Ma J."/>
        </authorList>
    </citation>
    <scope>NUCLEOTIDE SEQUENCE [LARGE SCALE GENOMIC DNA]</scope>
    <source>
        <strain evidence="3">JCM 16548</strain>
    </source>
</reference>
<dbReference type="InterPro" id="IPR050458">
    <property type="entry name" value="LolB"/>
</dbReference>
<proteinExistence type="predicted"/>
<protein>
    <submittedName>
        <fullName evidence="2">VWA domain-containing protein</fullName>
    </submittedName>
</protein>
<keyword evidence="3" id="KW-1185">Reference proteome</keyword>